<name>A0ACB8MB25_CITSI</name>
<comment type="caution">
    <text evidence="1">The sequence shown here is derived from an EMBL/GenBank/DDBJ whole genome shotgun (WGS) entry which is preliminary data.</text>
</comment>
<sequence>MSPDSEPSPSSSSRDWLFPSHSFAHSFDNYTSKTPKYPRRFSSNPRLSQPLPPDSKPHKTPAFQSVSSSNSSSFSEYKYAGLRRRSYLSRRAETSPKREENGTVLQRNAVVSNRNVGVSEEKTSESKMIAGFYGQRVKFRWHMVISLVIMITFFTSLVHKNFSLHNQVDELQNQVSKLNGRLRACNLLDSTDVIRSISKDSEQLSSEGLKNLALIVSLTLLSIPVVILKYIDYVSKSRSPDNISEEVSLSKQLAYRVDVFFSVHPYAKPLALLVATLLLICLGGLALFGVTDDNLADCLWLSWTFVADSGNHANSEGIGPRLVSVSISFGGMLIFAMMLGLVSDSISEKFDSLRKGRSEVVEQNHTLILGWSDKLGSLLNQLAIANESLGGGIVVVMAERDKEEMELDISKMEFDFKGTSVICRSGSPLILADLKKVSVSKARAIIVLAEDGNADQSDARALRTVLSLTGVKEGLRGHIVVELSDLDNEVLVKLVGGDLVQTVVAHDVIGRLMIQCARQPGLAQIWEDILGFENCEFYIKRWPTLDGMPFEDALISFPDAIPCGVKVASCGGKIIMNPDDSYILQEGDEILVIAEDDDSYAPAELPMVKQASFINIARPAKMPQKILLCGWRRDIDDMIVVSLSI</sequence>
<evidence type="ECO:0000313" key="1">
    <source>
        <dbReference type="EMBL" id="KAH9782859.1"/>
    </source>
</evidence>
<protein>
    <submittedName>
        <fullName evidence="1">Ion channel CASTOR</fullName>
    </submittedName>
</protein>
<gene>
    <name evidence="1" type="ORF">KPL71_009098</name>
</gene>
<reference evidence="2" key="1">
    <citation type="journal article" date="2023" name="Hortic. Res.">
        <title>A chromosome-level phased genome enabling allele-level studies in sweet orange: a case study on citrus Huanglongbing tolerance.</title>
        <authorList>
            <person name="Wu B."/>
            <person name="Yu Q."/>
            <person name="Deng Z."/>
            <person name="Duan Y."/>
            <person name="Luo F."/>
            <person name="Gmitter F. Jr."/>
        </authorList>
    </citation>
    <scope>NUCLEOTIDE SEQUENCE [LARGE SCALE GENOMIC DNA]</scope>
    <source>
        <strain evidence="2">cv. Valencia</strain>
    </source>
</reference>
<accession>A0ACB8MB25</accession>
<keyword evidence="2" id="KW-1185">Reference proteome</keyword>
<proteinExistence type="predicted"/>
<dbReference type="EMBL" id="CM039172">
    <property type="protein sequence ID" value="KAH9782859.1"/>
    <property type="molecule type" value="Genomic_DNA"/>
</dbReference>
<evidence type="ECO:0000313" key="2">
    <source>
        <dbReference type="Proteomes" id="UP000829398"/>
    </source>
</evidence>
<organism evidence="1 2">
    <name type="scientific">Citrus sinensis</name>
    <name type="common">Sweet orange</name>
    <name type="synonym">Citrus aurantium var. sinensis</name>
    <dbReference type="NCBI Taxonomy" id="2711"/>
    <lineage>
        <taxon>Eukaryota</taxon>
        <taxon>Viridiplantae</taxon>
        <taxon>Streptophyta</taxon>
        <taxon>Embryophyta</taxon>
        <taxon>Tracheophyta</taxon>
        <taxon>Spermatophyta</taxon>
        <taxon>Magnoliopsida</taxon>
        <taxon>eudicotyledons</taxon>
        <taxon>Gunneridae</taxon>
        <taxon>Pentapetalae</taxon>
        <taxon>rosids</taxon>
        <taxon>malvids</taxon>
        <taxon>Sapindales</taxon>
        <taxon>Rutaceae</taxon>
        <taxon>Aurantioideae</taxon>
        <taxon>Citrus</taxon>
    </lineage>
</organism>
<dbReference type="Proteomes" id="UP000829398">
    <property type="component" value="Chromosome 3"/>
</dbReference>